<protein>
    <submittedName>
        <fullName evidence="1">Uncharacterized protein</fullName>
    </submittedName>
</protein>
<dbReference type="KEGG" id="ldo:LDBPK_240080"/>
<organism evidence="1 2">
    <name type="scientific">Leishmania donovani</name>
    <dbReference type="NCBI Taxonomy" id="5661"/>
    <lineage>
        <taxon>Eukaryota</taxon>
        <taxon>Discoba</taxon>
        <taxon>Euglenozoa</taxon>
        <taxon>Kinetoplastea</taxon>
        <taxon>Metakinetoplastina</taxon>
        <taxon>Trypanosomatida</taxon>
        <taxon>Trypanosomatidae</taxon>
        <taxon>Leishmaniinae</taxon>
        <taxon>Leishmania</taxon>
    </lineage>
</organism>
<sequence length="80" mass="9187">MFVPRWTSESQSKGHSFAFDFTPSFLFKRICLLYGSLLSASLKPFLFIHRFRQLPTDTKSASQQCPSLATTVIAALWWKL</sequence>
<reference evidence="1 2" key="1">
    <citation type="journal article" date="2011" name="Genome Res.">
        <title>Whole genome sequencing of multiple Leishmania donovani clinical isolates provides insights into population structure and mechanisms of drug resistance.</title>
        <authorList>
            <person name="Downing T."/>
            <person name="Imamura H."/>
            <person name="Decuypere S."/>
            <person name="Clark T.G."/>
            <person name="Coombs G.H."/>
            <person name="Cotton J.A."/>
            <person name="Hilley J.D."/>
            <person name="de Doncker S."/>
            <person name="Maes I."/>
            <person name="Mottram J.C."/>
            <person name="Quail M.A."/>
            <person name="Rijal S."/>
            <person name="Sanders M."/>
            <person name="Schonian G."/>
            <person name="Stark O."/>
            <person name="Sundar S."/>
            <person name="Vanaerschot M."/>
            <person name="Hertz-Fowler C."/>
            <person name="Dujardin J.C."/>
            <person name="Berriman M."/>
        </authorList>
    </citation>
    <scope>NUCLEOTIDE SEQUENCE [LARGE SCALE GENOMIC DNA]</scope>
    <source>
        <strain evidence="1 2">BPK282A1</strain>
    </source>
</reference>
<reference evidence="2" key="2">
    <citation type="submission" date="2011-02" db="EMBL/GenBank/DDBJ databases">
        <title>Whole genome sequencing of Leishmania donovani clinical lines reveals dynamic variation related to drug resistance.</title>
        <authorList>
            <person name="Downing T."/>
            <person name="Imamura H."/>
            <person name="Sanders M."/>
            <person name="Decuypere S."/>
            <person name="Hertz-Fowler C."/>
            <person name="Clark T.G."/>
            <person name="Rijal S."/>
            <person name="Sundar S."/>
            <person name="Quail M.A."/>
            <person name="De Doncker S."/>
            <person name="Maes I."/>
            <person name="Vanaerschot M."/>
            <person name="Stark O."/>
            <person name="Schonian G."/>
            <person name="Dujardin J.C."/>
            <person name="Berriman M."/>
        </authorList>
    </citation>
    <scope>NUCLEOTIDE SEQUENCE [LARGE SCALE GENOMIC DNA]</scope>
    <source>
        <strain evidence="2">BPK282A1</strain>
    </source>
</reference>
<accession>E9BGM0</accession>
<dbReference type="Proteomes" id="UP000008980">
    <property type="component" value="Chromosome 24"/>
</dbReference>
<dbReference type="AlphaFoldDB" id="E9BGM0"/>
<dbReference type="RefSeq" id="XP_003861098.1">
    <property type="nucleotide sequence ID" value="XM_003861050.1"/>
</dbReference>
<proteinExistence type="predicted"/>
<dbReference type="VEuPathDB" id="TriTrypDB:LdBPK_240080.1"/>
<dbReference type="GeneID" id="13390548"/>
<evidence type="ECO:0000313" key="2">
    <source>
        <dbReference type="Proteomes" id="UP000008980"/>
    </source>
</evidence>
<gene>
    <name evidence="1" type="ORF">LDBPK_240080</name>
</gene>
<name>E9BGM0_LEIDO</name>
<evidence type="ECO:0000313" key="1">
    <source>
        <dbReference type="EMBL" id="CBZ34396.1"/>
    </source>
</evidence>
<dbReference type="EMBL" id="FR799611">
    <property type="protein sequence ID" value="CBZ34396.1"/>
    <property type="molecule type" value="Genomic_DNA"/>
</dbReference>